<evidence type="ECO:0000256" key="2">
    <source>
        <dbReference type="ARBA" id="ARBA00007254"/>
    </source>
</evidence>
<dbReference type="Proteomes" id="UP000622638">
    <property type="component" value="Unassembled WGS sequence"/>
</dbReference>
<dbReference type="InterPro" id="IPR001185">
    <property type="entry name" value="MS_channel"/>
</dbReference>
<accession>A0A6I3T213</accession>
<feature type="transmembrane region" description="Helical" evidence="10">
    <location>
        <begin position="79"/>
        <end position="100"/>
    </location>
</feature>
<comment type="caution">
    <text evidence="12">The sequence shown here is derived from an EMBL/GenBank/DDBJ whole genome shotgun (WGS) entry which is preliminary data.</text>
</comment>
<evidence type="ECO:0000256" key="1">
    <source>
        <dbReference type="ARBA" id="ARBA00004651"/>
    </source>
</evidence>
<dbReference type="GO" id="GO:0005886">
    <property type="term" value="C:plasma membrane"/>
    <property type="evidence" value="ECO:0007669"/>
    <property type="project" value="UniProtKB-SubCell"/>
</dbReference>
<sequence length="141" mass="15556">MAMLHEFKQFAMKGNVIDLAVGVIIGAAFAKIVDSLVQDIIMPPIGKLIGGLDFANYYLPLNNQDPNLSLVEAKKLGAVLAYGNFLTILLNFVILAFIIFQMVRLVHKARNKLEANAKPAEEAPPAEDIVLLREIRDALRK</sequence>
<dbReference type="Proteomes" id="UP000430634">
    <property type="component" value="Unassembled WGS sequence"/>
</dbReference>
<evidence type="ECO:0000256" key="9">
    <source>
        <dbReference type="ARBA" id="ARBA00023303"/>
    </source>
</evidence>
<dbReference type="PROSITE" id="PS01327">
    <property type="entry name" value="MSCL"/>
    <property type="match status" value="1"/>
</dbReference>
<dbReference type="NCBIfam" id="NF001843">
    <property type="entry name" value="PRK00567.1-4"/>
    <property type="match status" value="1"/>
</dbReference>
<keyword evidence="6 10" id="KW-1133">Transmembrane helix</keyword>
<dbReference type="InterPro" id="IPR037673">
    <property type="entry name" value="MSC/AndL"/>
</dbReference>
<keyword evidence="14" id="KW-1185">Reference proteome</keyword>
<dbReference type="AlphaFoldDB" id="A0A6I3T213"/>
<dbReference type="EMBL" id="WNKZ01000083">
    <property type="protein sequence ID" value="MTV55404.1"/>
    <property type="molecule type" value="Genomic_DNA"/>
</dbReference>
<reference evidence="12 13" key="3">
    <citation type="submission" date="2019-11" db="EMBL/GenBank/DDBJ databases">
        <title>Type strains purchased from KCTC, JCM and DSMZ.</title>
        <authorList>
            <person name="Lu H."/>
        </authorList>
    </citation>
    <scope>NUCLEOTIDE SEQUENCE [LARGE SCALE GENOMIC DNA]</scope>
    <source>
        <strain evidence="12 13">KCTC 52429</strain>
    </source>
</reference>
<evidence type="ECO:0000313" key="12">
    <source>
        <dbReference type="EMBL" id="MTV55404.1"/>
    </source>
</evidence>
<dbReference type="SUPFAM" id="SSF81330">
    <property type="entry name" value="Gated mechanosensitive channel"/>
    <property type="match status" value="1"/>
</dbReference>
<keyword evidence="5 10" id="KW-0812">Transmembrane</keyword>
<keyword evidence="9 10" id="KW-0407">Ion channel</keyword>
<dbReference type="OrthoDB" id="9810350at2"/>
<dbReference type="NCBIfam" id="NF010557">
    <property type="entry name" value="PRK13952.1"/>
    <property type="match status" value="1"/>
</dbReference>
<evidence type="ECO:0000256" key="4">
    <source>
        <dbReference type="ARBA" id="ARBA00022475"/>
    </source>
</evidence>
<comment type="subcellular location">
    <subcellularLocation>
        <location evidence="10">Cell inner membrane</location>
        <topology evidence="10">Multi-pass membrane protein</topology>
    </subcellularLocation>
    <subcellularLocation>
        <location evidence="1">Cell membrane</location>
        <topology evidence="1">Multi-pass membrane protein</topology>
    </subcellularLocation>
</comment>
<keyword evidence="8 10" id="KW-0472">Membrane</keyword>
<evidence type="ECO:0000313" key="11">
    <source>
        <dbReference type="EMBL" id="GGC08326.1"/>
    </source>
</evidence>
<dbReference type="Pfam" id="PF01741">
    <property type="entry name" value="MscL"/>
    <property type="match status" value="1"/>
</dbReference>
<dbReference type="RefSeq" id="WP_155472676.1">
    <property type="nucleotide sequence ID" value="NZ_BMKG01000013.1"/>
</dbReference>
<comment type="function">
    <text evidence="10">Channel that opens in response to stretch forces in the membrane lipid bilayer. May participate in the regulation of osmotic pressure changes within the cell.</text>
</comment>
<evidence type="ECO:0000256" key="7">
    <source>
        <dbReference type="ARBA" id="ARBA00023065"/>
    </source>
</evidence>
<dbReference type="PANTHER" id="PTHR30266">
    <property type="entry name" value="MECHANOSENSITIVE CHANNEL MSCL"/>
    <property type="match status" value="1"/>
</dbReference>
<dbReference type="HAMAP" id="MF_00115">
    <property type="entry name" value="MscL"/>
    <property type="match status" value="1"/>
</dbReference>
<dbReference type="PANTHER" id="PTHR30266:SF2">
    <property type="entry name" value="LARGE-CONDUCTANCE MECHANOSENSITIVE CHANNEL"/>
    <property type="match status" value="1"/>
</dbReference>
<keyword evidence="7 10" id="KW-0406">Ion transport</keyword>
<dbReference type="GO" id="GO:0008381">
    <property type="term" value="F:mechanosensitive monoatomic ion channel activity"/>
    <property type="evidence" value="ECO:0007669"/>
    <property type="project" value="UniProtKB-UniRule"/>
</dbReference>
<dbReference type="NCBIfam" id="TIGR00220">
    <property type="entry name" value="mscL"/>
    <property type="match status" value="1"/>
</dbReference>
<keyword evidence="4 10" id="KW-1003">Cell membrane</keyword>
<dbReference type="Gene3D" id="1.10.1200.120">
    <property type="entry name" value="Large-conductance mechanosensitive channel, MscL, domain 1"/>
    <property type="match status" value="1"/>
</dbReference>
<evidence type="ECO:0000256" key="10">
    <source>
        <dbReference type="HAMAP-Rule" id="MF_00115"/>
    </source>
</evidence>
<reference evidence="11" key="1">
    <citation type="journal article" date="2014" name="Int. J. Syst. Evol. Microbiol.">
        <title>Complete genome of a new Firmicutes species belonging to the dominant human colonic microbiota ('Ruminococcus bicirculans') reveals two chromosomes and a selective capacity to utilize plant glucans.</title>
        <authorList>
            <consortium name="NISC Comparative Sequencing Program"/>
            <person name="Wegmann U."/>
            <person name="Louis P."/>
            <person name="Goesmann A."/>
            <person name="Henrissat B."/>
            <person name="Duncan S.H."/>
            <person name="Flint H.J."/>
        </authorList>
    </citation>
    <scope>NUCLEOTIDE SEQUENCE</scope>
    <source>
        <strain evidence="11">CGMCC 1.15931</strain>
    </source>
</reference>
<comment type="subunit">
    <text evidence="10">Homopentamer.</text>
</comment>
<keyword evidence="3 10" id="KW-0813">Transport</keyword>
<name>A0A6I3T213_9BURK</name>
<evidence type="ECO:0000313" key="13">
    <source>
        <dbReference type="Proteomes" id="UP000430634"/>
    </source>
</evidence>
<protein>
    <recommendedName>
        <fullName evidence="10">Large-conductance mechanosensitive channel</fullName>
    </recommendedName>
</protein>
<evidence type="ECO:0000256" key="6">
    <source>
        <dbReference type="ARBA" id="ARBA00022989"/>
    </source>
</evidence>
<dbReference type="PRINTS" id="PR01264">
    <property type="entry name" value="MECHCHANNEL"/>
</dbReference>
<gene>
    <name evidence="10 12" type="primary">mscL</name>
    <name evidence="11" type="ORF">GCM10011572_32380</name>
    <name evidence="12" type="ORF">GM672_22010</name>
</gene>
<dbReference type="EMBL" id="BMKG01000013">
    <property type="protein sequence ID" value="GGC08326.1"/>
    <property type="molecule type" value="Genomic_DNA"/>
</dbReference>
<evidence type="ECO:0000313" key="14">
    <source>
        <dbReference type="Proteomes" id="UP000622638"/>
    </source>
</evidence>
<comment type="similarity">
    <text evidence="2 10">Belongs to the MscL family.</text>
</comment>
<evidence type="ECO:0000256" key="3">
    <source>
        <dbReference type="ARBA" id="ARBA00022448"/>
    </source>
</evidence>
<keyword evidence="10" id="KW-0997">Cell inner membrane</keyword>
<dbReference type="InterPro" id="IPR036019">
    <property type="entry name" value="MscL_channel"/>
</dbReference>
<feature type="transmembrane region" description="Helical" evidence="10">
    <location>
        <begin position="12"/>
        <end position="33"/>
    </location>
</feature>
<reference evidence="14" key="2">
    <citation type="journal article" date="2019" name="Int. J. Syst. Evol. Microbiol.">
        <title>The Global Catalogue of Microorganisms (GCM) 10K type strain sequencing project: providing services to taxonomists for standard genome sequencing and annotation.</title>
        <authorList>
            <consortium name="The Broad Institute Genomics Platform"/>
            <consortium name="The Broad Institute Genome Sequencing Center for Infectious Disease"/>
            <person name="Wu L."/>
            <person name="Ma J."/>
        </authorList>
    </citation>
    <scope>NUCLEOTIDE SEQUENCE [LARGE SCALE GENOMIC DNA]</scope>
    <source>
        <strain evidence="14">CGMCC 1.15931</strain>
    </source>
</reference>
<organism evidence="12 13">
    <name type="scientific">Pseudoduganella buxea</name>
    <dbReference type="NCBI Taxonomy" id="1949069"/>
    <lineage>
        <taxon>Bacteria</taxon>
        <taxon>Pseudomonadati</taxon>
        <taxon>Pseudomonadota</taxon>
        <taxon>Betaproteobacteria</taxon>
        <taxon>Burkholderiales</taxon>
        <taxon>Oxalobacteraceae</taxon>
        <taxon>Telluria group</taxon>
        <taxon>Pseudoduganella</taxon>
    </lineage>
</organism>
<reference evidence="11" key="4">
    <citation type="submission" date="2024-05" db="EMBL/GenBank/DDBJ databases">
        <authorList>
            <person name="Sun Q."/>
            <person name="Zhou Y."/>
        </authorList>
    </citation>
    <scope>NUCLEOTIDE SEQUENCE</scope>
    <source>
        <strain evidence="11">CGMCC 1.15931</strain>
    </source>
</reference>
<proteinExistence type="inferred from homology"/>
<evidence type="ECO:0000256" key="5">
    <source>
        <dbReference type="ARBA" id="ARBA00022692"/>
    </source>
</evidence>
<evidence type="ECO:0000256" key="8">
    <source>
        <dbReference type="ARBA" id="ARBA00023136"/>
    </source>
</evidence>
<dbReference type="InterPro" id="IPR019823">
    <property type="entry name" value="Mechanosensitive_channel_CS"/>
</dbReference>